<dbReference type="EMBL" id="LLXZ01000215">
    <property type="protein sequence ID" value="KRQ94718.1"/>
    <property type="molecule type" value="Genomic_DNA"/>
</dbReference>
<dbReference type="Proteomes" id="UP000050863">
    <property type="component" value="Unassembled WGS sequence"/>
</dbReference>
<gene>
    <name evidence="4" type="ORF">CQ12_04090</name>
</gene>
<evidence type="ECO:0000313" key="5">
    <source>
        <dbReference type="Proteomes" id="UP000050863"/>
    </source>
</evidence>
<dbReference type="AlphaFoldDB" id="A0A0R3KMY9"/>
<dbReference type="Pfam" id="PF07589">
    <property type="entry name" value="PEP-CTERM"/>
    <property type="match status" value="1"/>
</dbReference>
<dbReference type="NCBIfam" id="NF035944">
    <property type="entry name" value="PEPxxWA-CTERM"/>
    <property type="match status" value="1"/>
</dbReference>
<feature type="domain" description="Ice-binding protein C-terminal" evidence="3">
    <location>
        <begin position="187"/>
        <end position="212"/>
    </location>
</feature>
<reference evidence="4 5" key="1">
    <citation type="submission" date="2014-03" db="EMBL/GenBank/DDBJ databases">
        <title>Bradyrhizobium valentinum sp. nov., isolated from effective nodules of Lupinus mariae-josephae, a lupine endemic of basic-lime soils in Eastern Spain.</title>
        <authorList>
            <person name="Duran D."/>
            <person name="Rey L."/>
            <person name="Navarro A."/>
            <person name="Busquets A."/>
            <person name="Imperial J."/>
            <person name="Ruiz-Argueso T."/>
        </authorList>
    </citation>
    <scope>NUCLEOTIDE SEQUENCE [LARGE SCALE GENOMIC DNA]</scope>
    <source>
        <strain evidence="4 5">PAC68</strain>
    </source>
</reference>
<keyword evidence="2" id="KW-0732">Signal</keyword>
<keyword evidence="1" id="KW-0812">Transmembrane</keyword>
<sequence length="221" mass="23205">MAYSPKCLFLGVLIASIITSSASAAVVIQAVNGNGSFDQNALFQSDQTNLTTVTAIGNQSQADLITFTSNDAFNTNANGQATITAFNTTFNDLSFIPAGTETGFTAVLFNIIVPNNSNPPITVSFSFNNGAFGDLTLGNNVYDFTLGNGSNFFLATVTNGSIISQGSLVTSGNMDAFQQVRVDTVAAVPEPSTWAMLILGFAGVGFMAYRRKNQGSAFRIV</sequence>
<comment type="caution">
    <text evidence="4">The sequence shown here is derived from an EMBL/GenBank/DDBJ whole genome shotgun (WGS) entry which is preliminary data.</text>
</comment>
<keyword evidence="1" id="KW-0472">Membrane</keyword>
<organism evidence="4 5">
    <name type="scientific">Bradyrhizobium jicamae</name>
    <dbReference type="NCBI Taxonomy" id="280332"/>
    <lineage>
        <taxon>Bacteria</taxon>
        <taxon>Pseudomonadati</taxon>
        <taxon>Pseudomonadota</taxon>
        <taxon>Alphaproteobacteria</taxon>
        <taxon>Hyphomicrobiales</taxon>
        <taxon>Nitrobacteraceae</taxon>
        <taxon>Bradyrhizobium</taxon>
    </lineage>
</organism>
<keyword evidence="1" id="KW-1133">Transmembrane helix</keyword>
<feature type="chain" id="PRO_5006442229" description="Ice-binding protein C-terminal domain-containing protein" evidence="2">
    <location>
        <begin position="25"/>
        <end position="221"/>
    </location>
</feature>
<proteinExistence type="predicted"/>
<name>A0A0R3KMY9_9BRAD</name>
<feature type="transmembrane region" description="Helical" evidence="1">
    <location>
        <begin position="191"/>
        <end position="209"/>
    </location>
</feature>
<feature type="signal peptide" evidence="2">
    <location>
        <begin position="1"/>
        <end position="24"/>
    </location>
</feature>
<protein>
    <recommendedName>
        <fullName evidence="3">Ice-binding protein C-terminal domain-containing protein</fullName>
    </recommendedName>
</protein>
<dbReference type="InterPro" id="IPR013424">
    <property type="entry name" value="Ice-binding_C"/>
</dbReference>
<dbReference type="RefSeq" id="WP_057840190.1">
    <property type="nucleotide sequence ID" value="NZ_LLXZ01000215.1"/>
</dbReference>
<dbReference type="OrthoDB" id="8229827at2"/>
<keyword evidence="5" id="KW-1185">Reference proteome</keyword>
<evidence type="ECO:0000259" key="3">
    <source>
        <dbReference type="Pfam" id="PF07589"/>
    </source>
</evidence>
<evidence type="ECO:0000256" key="1">
    <source>
        <dbReference type="SAM" id="Phobius"/>
    </source>
</evidence>
<accession>A0A0R3KMY9</accession>
<evidence type="ECO:0000256" key="2">
    <source>
        <dbReference type="SAM" id="SignalP"/>
    </source>
</evidence>
<evidence type="ECO:0000313" key="4">
    <source>
        <dbReference type="EMBL" id="KRQ94718.1"/>
    </source>
</evidence>
<dbReference type="NCBIfam" id="TIGR02595">
    <property type="entry name" value="PEP_CTERM"/>
    <property type="match status" value="1"/>
</dbReference>